<dbReference type="InterPro" id="IPR000209">
    <property type="entry name" value="Peptidase_S8/S53_dom"/>
</dbReference>
<dbReference type="GO" id="GO:0004252">
    <property type="term" value="F:serine-type endopeptidase activity"/>
    <property type="evidence" value="ECO:0007669"/>
    <property type="project" value="UniProtKB-UniRule"/>
</dbReference>
<sequence length="1239" mass="135696">MINGFLPSYTSWIFHGENLSSPVPHNVNVGQTDSNDGDETYEMLYEGFGLPPPSFIHEAASSSIKQGPDEKTEKFFNLLKEAERELYPECQKFSTLSFIVRLLHIKCLSGWSDKSFTMLLELLKDSFPKGETLPKSFYATRKLLRDLGLDYHKILSMSSSSDHSSGESEQSSSSSSSSDETQTTLKMKVIPDPPASWHPLGSLPTTSRSGSTSHGSVSAGIKVLKSGCSRRNGGGDAVAVAVAGCRYSCYGTVMTATAAATADTPVNLNHTAKAAVTGGGNRQNRYVTALRNGVLIICFFDTRCSVISNSLATWPCLDVMGPEQPSRVRTFGLGPSLTDVFGGGYRRSQEHNRLFQTQVQEQVQEQLQRYQMQFESKMNEVMKKQIQAIRTDFQSRIQFLESQLQAAGVPIDPVVAPSNPLHRQQVVDSLSSHPTVRPMSHQQQSHAFSSQEEEATKSKSAGKTWYQTMISDSDYTEFENFSKWLGVSHYIVFVNNSSTISQLYNQEKWLNERVFYTYEEIRGFAVRLTNEEVDYISHAIGVLTVIKYEATVRPHTIRSPEFLGLKVNFGIGSKSNFAENVVIGLVDFGIWPEAESFNDAELGPVPIYWNGYCESGDSFNSRFCNRKLIGARYFTKGFNFFKADKPADHFGRDYHSPRDGSSHGTHTASTAAGALVDHDNLFGFAEGTAKGIASNARIAMYKACAFHWCPDSDILAAMESAIQDRVQILSLSIGGPETPYYASSIARGGFAAIKKGIFVTCAAGNNGQISGSVMNTAPWLTTVGAGSIDRSFPVDVMLGNGLIFTGSSLYPSNLTRTDAFPLVYDGFCRHLLKRSYNFKGKIVVCPPGGDKNNAFIIQSAGGAGFIELNGEQSGEQLMATAYPLPAARVGFKEGRQILSYIKTTKNPVARFVFHDATSPRKERAPAVASFSARGPNPTVAEILKPDLIAPGLNILAAFAPNVPLTGSFYDKRTPKFTILSGTSMACPHVAGAAALLRGAHPTWSPAAVRSALMTTAGTLDNAGLPMVRLEDMKPATALGIGSGQINPESATDPGLIYDIDVPDYVHFLCSLGYTEDQMRILVEEEPNPCSGFSGSPGNLNYPSFSVLFRPNNNVHELTRTVTCVGELLPEIYEVNVVNLAIDKVAMTVKPHNLICSKIGEKHRYTIKFETNFTAKHSSNIVEDMIFGSISWVSEKHAVRSPVAVMWSMAARNYNNWGHLLSHHIIFLALHILLLKIRLE</sequence>
<feature type="compositionally biased region" description="Low complexity" evidence="8">
    <location>
        <begin position="205"/>
        <end position="215"/>
    </location>
</feature>
<evidence type="ECO:0000256" key="1">
    <source>
        <dbReference type="ARBA" id="ARBA00011073"/>
    </source>
</evidence>
<keyword evidence="12" id="KW-1185">Reference proteome</keyword>
<dbReference type="InterPro" id="IPR034197">
    <property type="entry name" value="Peptidases_S8_3"/>
</dbReference>
<feature type="active site" description="Charge relay system" evidence="6 7">
    <location>
        <position position="983"/>
    </location>
</feature>
<dbReference type="GO" id="GO:0006508">
    <property type="term" value="P:proteolysis"/>
    <property type="evidence" value="ECO:0007669"/>
    <property type="project" value="UniProtKB-KW"/>
</dbReference>
<accession>A0A7J7IAC6</accession>
<evidence type="ECO:0000256" key="7">
    <source>
        <dbReference type="PROSITE-ProRule" id="PRU01240"/>
    </source>
</evidence>
<dbReference type="PRINTS" id="PR00723">
    <property type="entry name" value="SUBTILISIN"/>
</dbReference>
<reference evidence="12" key="1">
    <citation type="journal article" date="2020" name="Nat. Commun.">
        <title>Genome assembly of wild tea tree DASZ reveals pedigree and selection history of tea varieties.</title>
        <authorList>
            <person name="Zhang W."/>
            <person name="Zhang Y."/>
            <person name="Qiu H."/>
            <person name="Guo Y."/>
            <person name="Wan H."/>
            <person name="Zhang X."/>
            <person name="Scossa F."/>
            <person name="Alseekh S."/>
            <person name="Zhang Q."/>
            <person name="Wang P."/>
            <person name="Xu L."/>
            <person name="Schmidt M.H."/>
            <person name="Jia X."/>
            <person name="Li D."/>
            <person name="Zhu A."/>
            <person name="Guo F."/>
            <person name="Chen W."/>
            <person name="Ni D."/>
            <person name="Usadel B."/>
            <person name="Fernie A.R."/>
            <person name="Wen W."/>
        </authorList>
    </citation>
    <scope>NUCLEOTIDE SEQUENCE [LARGE SCALE GENOMIC DNA]</scope>
    <source>
        <strain evidence="12">cv. G240</strain>
    </source>
</reference>
<evidence type="ECO:0000256" key="8">
    <source>
        <dbReference type="SAM" id="MobiDB-lite"/>
    </source>
</evidence>
<dbReference type="SUPFAM" id="SSF52743">
    <property type="entry name" value="Subtilisin-like"/>
    <property type="match status" value="1"/>
</dbReference>
<name>A0A7J7IAC6_CAMSI</name>
<feature type="active site" description="Charge relay system" evidence="6 7">
    <location>
        <position position="663"/>
    </location>
</feature>
<evidence type="ECO:0000256" key="5">
    <source>
        <dbReference type="ARBA" id="ARBA00022825"/>
    </source>
</evidence>
<evidence type="ECO:0000313" key="11">
    <source>
        <dbReference type="EMBL" id="KAF5961855.1"/>
    </source>
</evidence>
<dbReference type="CDD" id="cd04852">
    <property type="entry name" value="Peptidases_S8_3"/>
    <property type="match status" value="1"/>
</dbReference>
<evidence type="ECO:0000259" key="9">
    <source>
        <dbReference type="Pfam" id="PF00082"/>
    </source>
</evidence>
<dbReference type="InterPro" id="IPR041469">
    <property type="entry name" value="Subtilisin-like_FN3"/>
</dbReference>
<feature type="compositionally biased region" description="Low complexity" evidence="8">
    <location>
        <begin position="440"/>
        <end position="450"/>
    </location>
</feature>
<feature type="active site" description="Charge relay system" evidence="6 7">
    <location>
        <position position="587"/>
    </location>
</feature>
<gene>
    <name evidence="11" type="ORF">HYC85_003064</name>
</gene>
<organism evidence="11 12">
    <name type="scientific">Camellia sinensis</name>
    <name type="common">Tea plant</name>
    <name type="synonym">Thea sinensis</name>
    <dbReference type="NCBI Taxonomy" id="4442"/>
    <lineage>
        <taxon>Eukaryota</taxon>
        <taxon>Viridiplantae</taxon>
        <taxon>Streptophyta</taxon>
        <taxon>Embryophyta</taxon>
        <taxon>Tracheophyta</taxon>
        <taxon>Spermatophyta</taxon>
        <taxon>Magnoliopsida</taxon>
        <taxon>eudicotyledons</taxon>
        <taxon>Gunneridae</taxon>
        <taxon>Pentapetalae</taxon>
        <taxon>asterids</taxon>
        <taxon>Ericales</taxon>
        <taxon>Theaceae</taxon>
        <taxon>Camellia</taxon>
    </lineage>
</organism>
<feature type="compositionally biased region" description="Low complexity" evidence="8">
    <location>
        <begin position="157"/>
        <end position="178"/>
    </location>
</feature>
<evidence type="ECO:0000313" key="12">
    <source>
        <dbReference type="Proteomes" id="UP000593564"/>
    </source>
</evidence>
<feature type="domain" description="Subtilisin-like protease fibronectin type-III" evidence="10">
    <location>
        <begin position="1098"/>
        <end position="1204"/>
    </location>
</feature>
<keyword evidence="3" id="KW-0732">Signal</keyword>
<feature type="region of interest" description="Disordered" evidence="8">
    <location>
        <begin position="433"/>
        <end position="460"/>
    </location>
</feature>
<dbReference type="InterPro" id="IPR015500">
    <property type="entry name" value="Peptidase_S8_subtilisin-rel"/>
</dbReference>
<evidence type="ECO:0000256" key="4">
    <source>
        <dbReference type="ARBA" id="ARBA00022801"/>
    </source>
</evidence>
<dbReference type="AlphaFoldDB" id="A0A7J7IAC6"/>
<comment type="caution">
    <text evidence="11">The sequence shown here is derived from an EMBL/GenBank/DDBJ whole genome shotgun (WGS) entry which is preliminary data.</text>
</comment>
<dbReference type="Pfam" id="PF17766">
    <property type="entry name" value="fn3_6"/>
    <property type="match status" value="1"/>
</dbReference>
<protein>
    <recommendedName>
        <fullName evidence="13">Peptidase S8/S53 domain-containing protein</fullName>
    </recommendedName>
</protein>
<dbReference type="Gene3D" id="3.40.50.200">
    <property type="entry name" value="Peptidase S8/S53 domain"/>
    <property type="match status" value="1"/>
</dbReference>
<dbReference type="PROSITE" id="PS00138">
    <property type="entry name" value="SUBTILASE_SER"/>
    <property type="match status" value="1"/>
</dbReference>
<dbReference type="FunFam" id="3.40.50.200:FF:000006">
    <property type="entry name" value="Subtilisin-like protease SBT1.5"/>
    <property type="match status" value="1"/>
</dbReference>
<evidence type="ECO:0000256" key="3">
    <source>
        <dbReference type="ARBA" id="ARBA00022729"/>
    </source>
</evidence>
<dbReference type="EMBL" id="JACBKZ010000001">
    <property type="protein sequence ID" value="KAF5961855.1"/>
    <property type="molecule type" value="Genomic_DNA"/>
</dbReference>
<proteinExistence type="inferred from homology"/>
<reference evidence="11 12" key="2">
    <citation type="submission" date="2020-07" db="EMBL/GenBank/DDBJ databases">
        <title>Genome assembly of wild tea tree DASZ reveals pedigree and selection history of tea varieties.</title>
        <authorList>
            <person name="Zhang W."/>
        </authorList>
    </citation>
    <scope>NUCLEOTIDE SEQUENCE [LARGE SCALE GENOMIC DNA]</scope>
    <source>
        <strain evidence="12">cv. G240</strain>
        <tissue evidence="11">Leaf</tissue>
    </source>
</reference>
<dbReference type="InterPro" id="IPR036852">
    <property type="entry name" value="Peptidase_S8/S53_dom_sf"/>
</dbReference>
<evidence type="ECO:0000256" key="6">
    <source>
        <dbReference type="PIRSR" id="PIRSR615500-1"/>
    </source>
</evidence>
<dbReference type="Proteomes" id="UP000593564">
    <property type="component" value="Unassembled WGS sequence"/>
</dbReference>
<dbReference type="InterPro" id="IPR023828">
    <property type="entry name" value="Peptidase_S8_Ser-AS"/>
</dbReference>
<dbReference type="InterPro" id="IPR045051">
    <property type="entry name" value="SBT"/>
</dbReference>
<dbReference type="Pfam" id="PF00082">
    <property type="entry name" value="Peptidase_S8"/>
    <property type="match status" value="1"/>
</dbReference>
<dbReference type="PANTHER" id="PTHR10795">
    <property type="entry name" value="PROPROTEIN CONVERTASE SUBTILISIN/KEXIN"/>
    <property type="match status" value="1"/>
</dbReference>
<evidence type="ECO:0000256" key="2">
    <source>
        <dbReference type="ARBA" id="ARBA00022670"/>
    </source>
</evidence>
<evidence type="ECO:0008006" key="13">
    <source>
        <dbReference type="Google" id="ProtNLM"/>
    </source>
</evidence>
<dbReference type="PROSITE" id="PS51892">
    <property type="entry name" value="SUBTILASE"/>
    <property type="match status" value="1"/>
</dbReference>
<keyword evidence="2 7" id="KW-0645">Protease</keyword>
<dbReference type="CDD" id="cd02120">
    <property type="entry name" value="PA_subtilisin_like"/>
    <property type="match status" value="1"/>
</dbReference>
<keyword evidence="4 7" id="KW-0378">Hydrolase</keyword>
<dbReference type="Gene3D" id="3.50.30.30">
    <property type="match status" value="1"/>
</dbReference>
<feature type="region of interest" description="Disordered" evidence="8">
    <location>
        <begin position="157"/>
        <end position="215"/>
    </location>
</feature>
<keyword evidence="5 7" id="KW-0720">Serine protease</keyword>
<dbReference type="Gene3D" id="2.60.40.2310">
    <property type="match status" value="1"/>
</dbReference>
<feature type="domain" description="Peptidase S8/S53" evidence="9">
    <location>
        <begin position="579"/>
        <end position="1020"/>
    </location>
</feature>
<evidence type="ECO:0000259" key="10">
    <source>
        <dbReference type="Pfam" id="PF17766"/>
    </source>
</evidence>
<comment type="similarity">
    <text evidence="1 7">Belongs to the peptidase S8 family.</text>
</comment>